<evidence type="ECO:0000313" key="9">
    <source>
        <dbReference type="Proteomes" id="UP000246569"/>
    </source>
</evidence>
<evidence type="ECO:0000313" key="8">
    <source>
        <dbReference type="EMBL" id="PWV60679.1"/>
    </source>
</evidence>
<feature type="transmembrane region" description="Helical" evidence="6">
    <location>
        <begin position="1239"/>
        <end position="1264"/>
    </location>
</feature>
<dbReference type="SUPFAM" id="SSF82693">
    <property type="entry name" value="Multidrug efflux transporter AcrB pore domain, PN1, PN2, PC1 and PC2 subdomains"/>
    <property type="match status" value="2"/>
</dbReference>
<dbReference type="PANTHER" id="PTHR32063:SF24">
    <property type="entry name" value="CATION EFFLUX SYSTEM (ACRB_ACRD_ACRF FAMILY)"/>
    <property type="match status" value="1"/>
</dbReference>
<feature type="transmembrane region" description="Helical" evidence="6">
    <location>
        <begin position="889"/>
        <end position="912"/>
    </location>
</feature>
<feature type="transmembrane region" description="Helical" evidence="6">
    <location>
        <begin position="427"/>
        <end position="449"/>
    </location>
</feature>
<evidence type="ECO:0000256" key="5">
    <source>
        <dbReference type="ARBA" id="ARBA00023136"/>
    </source>
</evidence>
<dbReference type="Gene3D" id="3.30.70.1440">
    <property type="entry name" value="Multidrug efflux transporter AcrB pore domain"/>
    <property type="match status" value="1"/>
</dbReference>
<dbReference type="Gene3D" id="3.30.70.1430">
    <property type="entry name" value="Multidrug efflux transporter AcrB pore domain"/>
    <property type="match status" value="2"/>
</dbReference>
<feature type="transmembrane region" description="Helical" evidence="6">
    <location>
        <begin position="1488"/>
        <end position="1510"/>
    </location>
</feature>
<dbReference type="Proteomes" id="UP000246569">
    <property type="component" value="Unassembled WGS sequence"/>
</dbReference>
<feature type="transmembrane region" description="Helical" evidence="6">
    <location>
        <begin position="1583"/>
        <end position="1605"/>
    </location>
</feature>
<evidence type="ECO:0000256" key="1">
    <source>
        <dbReference type="ARBA" id="ARBA00004651"/>
    </source>
</evidence>
<feature type="transmembrane region" description="Helical" evidence="6">
    <location>
        <begin position="387"/>
        <end position="407"/>
    </location>
</feature>
<dbReference type="GO" id="GO:0005886">
    <property type="term" value="C:plasma membrane"/>
    <property type="evidence" value="ECO:0007669"/>
    <property type="project" value="UniProtKB-SubCell"/>
</dbReference>
<accession>A0A317MTK4</accession>
<feature type="transmembrane region" description="Helical" evidence="6">
    <location>
        <begin position="514"/>
        <end position="540"/>
    </location>
</feature>
<proteinExistence type="predicted"/>
<keyword evidence="2" id="KW-1003">Cell membrane</keyword>
<dbReference type="GO" id="GO:0042910">
    <property type="term" value="F:xenobiotic transmembrane transporter activity"/>
    <property type="evidence" value="ECO:0007669"/>
    <property type="project" value="TreeGrafter"/>
</dbReference>
<name>A0A317MTK4_9GAMM</name>
<dbReference type="PANTHER" id="PTHR32063">
    <property type="match status" value="1"/>
</dbReference>
<evidence type="ECO:0000256" key="4">
    <source>
        <dbReference type="ARBA" id="ARBA00022989"/>
    </source>
</evidence>
<dbReference type="InterPro" id="IPR027463">
    <property type="entry name" value="AcrB_DN_DC_subdom"/>
</dbReference>
<comment type="caution">
    <text evidence="8">The sequence shown here is derived from an EMBL/GenBank/DDBJ whole genome shotgun (WGS) entry which is preliminary data.</text>
</comment>
<sequence length="1623" mass="174827">MLSRLIRNPVFARAALLLALLALALALWKMPRAQTPMGGAHSVEVVTRAPGLAAAEVERQLTRVIELAVKGVPDVRFLSSTSRAGESRVRLNFRALEPEIFADRLGELRWAVQGAALQLPELVQAPEVVDVSDSGPLPSVEVLVIGSRDSDVGPWSSAQSIAERLETLTHVDRVLRTGMRGELVEIRFDPDKLAKVGLSAAYLSDQLKVQLREQAAGALDIAEDRWQLRVSAQSLEPQALARLPLSLSSGKSIALGDVAQIVRGEAPPTREVRVDGRPAVLLSVFRKSDANALDVVDAVAAALPVSSDLPAGTALVLLDDRARDVRGVFDALTLQVLPAALIALLVISLFYGARLTLLIMLAVPVAAGIALLPWLSGGEALTPGLLIAHVCGAVLLLDASLSVADMLRRRQLYGADTAKAALDAERLAARPLLLAWICFAAAALLPMWWPDGPGAGGSQVARALLALLAAGLVYAGLLLPAQMVAVDMSPDRASRVQQVREWLLFRLRRRYRRLLLVLLRHRLVPIISGIVLLLVCLLLLSTGRIGVALGESGVRQSFYINLELPPASRLEQTLSVADEVERVVRALLPPGSVREVVTYAGQRRTEFGALLGARHGQIEVSLRPESSSPLSAHAAMALVKPRLDFIAGARNIAVQAIEGGLPAARPISVTVRGGDPVRVREGADALVSILRALTGVVDITDDDDLDESAELHLSLKPDALLKAGLTAPALLRELRLLGSGELIARVRENTSLIDVTVRGKAIEFEDIDAFLDRPLHLADGRSVALRELFDVSEDRGRSVIRHYDLQRSITVQADVDRTRVNAFAIDRVIRDWWAADYAARFPDLEVETTGAFGEVNRHMTALFSLFVLGIGFVYLLLVSHAGDYRQPLLAFCAMPLAAVALLGGLYASGQLIGTQTGFAGTVFLGLAVHGMVALLVGTRQRLDRGIGVARANLYAAEVRLLPTLVLCTATTLAMLPLASGLAGFAPTWTSLGATFAWGMPLLAVLMLCVAPALCTLQEAHERAEQAKSSSAEKKSRGGLFARWRSGSEADVKRRDDLPADPKVRRLYEQGMDYLRANDQLMALRSFEDGLKSAPNVISLLGGAVQALLQYLHANWDEGFYGRAARHLNHWRQLAPESPRPSELMRALEEVRERGAAAVLPLRSRSRSAVPQAASGGGWLGPMRLSPTVQRPWRLPAPHVQDADADKAKRRPLFDRDLPGILRALGLALRNLVRQRRRTAAALAAIGFGAIALVLAGGFIEWVLWATRESAIYGQLGHIQIVRQDYFVKGSADPQAFLQKEEVPEALAGVPHVRQLAPRLAFSGLISFGDLSVPYLAQGVVPDLEAPISVDYRIVSGKGLTTRDAREVILGSGLAATLGVKPGGRVVLMASSQGGGFNAVELTVRGLFSTSNQALNEVALRLPLSVAQELTRDEHAVHTWVVLLDDTAHTDSALAAINNRLDPSLQAVPWYQLSDFYNKTSELFARQMMVLRLMIVVIILLSISNSLMMNVMERTGEIGTLQALGTRRRSILYLFSMEALMLGLLGGGLGVLLGSLIGVVASAIGIPMPPAPGMDKGFVAEIMVTPPLALTTFILTVGATFVSGLYPAWKASRLIIVDALRHNR</sequence>
<feature type="transmembrane region" description="Helical" evidence="6">
    <location>
        <begin position="859"/>
        <end position="877"/>
    </location>
</feature>
<dbReference type="InterPro" id="IPR001036">
    <property type="entry name" value="Acrflvin-R"/>
</dbReference>
<evidence type="ECO:0000256" key="6">
    <source>
        <dbReference type="SAM" id="Phobius"/>
    </source>
</evidence>
<feature type="transmembrane region" description="Helical" evidence="6">
    <location>
        <begin position="958"/>
        <end position="982"/>
    </location>
</feature>
<evidence type="ECO:0000256" key="2">
    <source>
        <dbReference type="ARBA" id="ARBA00022475"/>
    </source>
</evidence>
<protein>
    <submittedName>
        <fullName evidence="8">Multidrug efflux pump subunit AcrB</fullName>
    </submittedName>
</protein>
<evidence type="ECO:0000256" key="3">
    <source>
        <dbReference type="ARBA" id="ARBA00022692"/>
    </source>
</evidence>
<gene>
    <name evidence="8" type="ORF">C7443_107254</name>
</gene>
<dbReference type="EMBL" id="QGTJ01000007">
    <property type="protein sequence ID" value="PWV60679.1"/>
    <property type="molecule type" value="Genomic_DNA"/>
</dbReference>
<feature type="transmembrane region" description="Helical" evidence="6">
    <location>
        <begin position="918"/>
        <end position="937"/>
    </location>
</feature>
<dbReference type="Pfam" id="PF00873">
    <property type="entry name" value="ACR_tran"/>
    <property type="match status" value="1"/>
</dbReference>
<dbReference type="Gene3D" id="3.30.70.1320">
    <property type="entry name" value="Multidrug efflux transporter AcrB pore domain like"/>
    <property type="match status" value="1"/>
</dbReference>
<feature type="transmembrane region" description="Helical" evidence="6">
    <location>
        <begin position="1530"/>
        <end position="1563"/>
    </location>
</feature>
<dbReference type="Gene3D" id="1.20.1640.10">
    <property type="entry name" value="Multidrug efflux transporter AcrB transmembrane domain"/>
    <property type="match status" value="2"/>
</dbReference>
<organism evidence="8 9">
    <name type="scientific">Plasticicumulans acidivorans</name>
    <dbReference type="NCBI Taxonomy" id="886464"/>
    <lineage>
        <taxon>Bacteria</taxon>
        <taxon>Pseudomonadati</taxon>
        <taxon>Pseudomonadota</taxon>
        <taxon>Gammaproteobacteria</taxon>
        <taxon>Candidatus Competibacteraceae</taxon>
        <taxon>Plasticicumulans</taxon>
    </lineage>
</organism>
<keyword evidence="4 6" id="KW-1133">Transmembrane helix</keyword>
<dbReference type="Pfam" id="PF02687">
    <property type="entry name" value="FtsX"/>
    <property type="match status" value="1"/>
</dbReference>
<feature type="domain" description="ABC3 transporter permease C-terminal" evidence="7">
    <location>
        <begin position="1492"/>
        <end position="1612"/>
    </location>
</feature>
<feature type="transmembrane region" description="Helical" evidence="6">
    <location>
        <begin position="994"/>
        <end position="1016"/>
    </location>
</feature>
<feature type="transmembrane region" description="Helical" evidence="6">
    <location>
        <begin position="357"/>
        <end position="375"/>
    </location>
</feature>
<keyword evidence="3 6" id="KW-0812">Transmembrane</keyword>
<reference evidence="8 9" key="1">
    <citation type="submission" date="2018-05" db="EMBL/GenBank/DDBJ databases">
        <title>Genomic Encyclopedia of Type Strains, Phase IV (KMG-IV): sequencing the most valuable type-strain genomes for metagenomic binning, comparative biology and taxonomic classification.</title>
        <authorList>
            <person name="Goeker M."/>
        </authorList>
    </citation>
    <scope>NUCLEOTIDE SEQUENCE [LARGE SCALE GENOMIC DNA]</scope>
    <source>
        <strain evidence="8 9">DSM 23606</strain>
    </source>
</reference>
<dbReference type="SUPFAM" id="SSF82714">
    <property type="entry name" value="Multidrug efflux transporter AcrB TolC docking domain, DN and DC subdomains"/>
    <property type="match status" value="2"/>
</dbReference>
<dbReference type="Gene3D" id="3.30.2090.10">
    <property type="entry name" value="Multidrug efflux transporter AcrB TolC docking domain, DN and DC subdomains"/>
    <property type="match status" value="2"/>
</dbReference>
<dbReference type="InterPro" id="IPR003838">
    <property type="entry name" value="ABC3_permease_C"/>
</dbReference>
<evidence type="ECO:0000259" key="7">
    <source>
        <dbReference type="Pfam" id="PF02687"/>
    </source>
</evidence>
<keyword evidence="9" id="KW-1185">Reference proteome</keyword>
<dbReference type="SUPFAM" id="SSF82866">
    <property type="entry name" value="Multidrug efflux transporter AcrB transmembrane domain"/>
    <property type="match status" value="2"/>
</dbReference>
<feature type="transmembrane region" description="Helical" evidence="6">
    <location>
        <begin position="461"/>
        <end position="485"/>
    </location>
</feature>
<keyword evidence="5 6" id="KW-0472">Membrane</keyword>
<comment type="subcellular location">
    <subcellularLocation>
        <location evidence="1">Cell membrane</location>
        <topology evidence="1">Multi-pass membrane protein</topology>
    </subcellularLocation>
</comment>
<dbReference type="RefSeq" id="WP_170123615.1">
    <property type="nucleotide sequence ID" value="NZ_QGTJ01000007.1"/>
</dbReference>
<feature type="transmembrane region" description="Helical" evidence="6">
    <location>
        <begin position="331"/>
        <end position="350"/>
    </location>
</feature>